<feature type="transmembrane region" description="Helical" evidence="1">
    <location>
        <begin position="93"/>
        <end position="113"/>
    </location>
</feature>
<accession>I0H9P4</accession>
<protein>
    <submittedName>
        <fullName evidence="2">Uncharacterized protein</fullName>
    </submittedName>
</protein>
<dbReference type="RefSeq" id="WP_014444625.1">
    <property type="nucleotide sequence ID" value="NC_017093.1"/>
</dbReference>
<evidence type="ECO:0000256" key="1">
    <source>
        <dbReference type="SAM" id="Phobius"/>
    </source>
</evidence>
<dbReference type="OrthoDB" id="3382145at2"/>
<feature type="transmembrane region" description="Helical" evidence="1">
    <location>
        <begin position="232"/>
        <end position="252"/>
    </location>
</feature>
<dbReference type="PATRIC" id="fig|512565.3.peg.4495"/>
<proteinExistence type="predicted"/>
<evidence type="ECO:0000313" key="2">
    <source>
        <dbReference type="EMBL" id="BAL89731.1"/>
    </source>
</evidence>
<dbReference type="KEGG" id="ams:AMIS_45110"/>
<dbReference type="Proteomes" id="UP000007882">
    <property type="component" value="Chromosome"/>
</dbReference>
<sequence>MTTPTGDGPVEQYLDEMFDRLAGTGPAGRRMLAEAESHLLAAVDDNRARGLDAEAAERAAIDRFGTVGAVVRVVPATTRDLAAPLRRLLSGTWLAAGILMIWWGGHGVLSWLLGWPWTALLIATDRFGTQPGMCGRPWVPSNPTADCLTLYRGTLNLVIEGGDRAAYPVVAAAGVLLTAAWLLLRRTTALRAWTPAPIPLGLALAVPFGLAAPVLIAYGAAGLYWQAQHWTLSYLTAGLLAVAISATATRALRRERLSPPGAPSKPITADTTR</sequence>
<dbReference type="AlphaFoldDB" id="I0H9P4"/>
<dbReference type="HOGENOM" id="CLU_1018685_0_0_11"/>
<keyword evidence="1" id="KW-0812">Transmembrane</keyword>
<keyword evidence="1" id="KW-1133">Transmembrane helix</keyword>
<dbReference type="STRING" id="512565.AMIS_45110"/>
<dbReference type="NCBIfam" id="NF038403">
    <property type="entry name" value="perm_prefix_1"/>
    <property type="match status" value="1"/>
</dbReference>
<keyword evidence="1" id="KW-0472">Membrane</keyword>
<organism evidence="2 3">
    <name type="scientific">Actinoplanes missouriensis (strain ATCC 14538 / DSM 43046 / CBS 188.64 / JCM 3121 / NBRC 102363 / NCIMB 12654 / NRRL B-3342 / UNCC 431)</name>
    <dbReference type="NCBI Taxonomy" id="512565"/>
    <lineage>
        <taxon>Bacteria</taxon>
        <taxon>Bacillati</taxon>
        <taxon>Actinomycetota</taxon>
        <taxon>Actinomycetes</taxon>
        <taxon>Micromonosporales</taxon>
        <taxon>Micromonosporaceae</taxon>
        <taxon>Actinoplanes</taxon>
    </lineage>
</organism>
<dbReference type="InterPro" id="IPR047928">
    <property type="entry name" value="Perm_prefix_1"/>
</dbReference>
<feature type="transmembrane region" description="Helical" evidence="1">
    <location>
        <begin position="196"/>
        <end position="220"/>
    </location>
</feature>
<keyword evidence="3" id="KW-1185">Reference proteome</keyword>
<dbReference type="EMBL" id="AP012319">
    <property type="protein sequence ID" value="BAL89731.1"/>
    <property type="molecule type" value="Genomic_DNA"/>
</dbReference>
<reference evidence="2 3" key="1">
    <citation type="submission" date="2012-02" db="EMBL/GenBank/DDBJ databases">
        <title>Complete genome sequence of Actinoplanes missouriensis 431 (= NBRC 102363).</title>
        <authorList>
            <person name="Ohnishi Y."/>
            <person name="Ishikawa J."/>
            <person name="Sekine M."/>
            <person name="Hosoyama A."/>
            <person name="Harada T."/>
            <person name="Narita H."/>
            <person name="Hata T."/>
            <person name="Konno Y."/>
            <person name="Tutikane K."/>
            <person name="Fujita N."/>
            <person name="Horinouchi S."/>
            <person name="Hayakawa M."/>
        </authorList>
    </citation>
    <scope>NUCLEOTIDE SEQUENCE [LARGE SCALE GENOMIC DNA]</scope>
    <source>
        <strain evidence="3">ATCC 14538 / DSM 43046 / CBS 188.64 / JCM 3121 / NBRC 102363 / NCIMB 12654 / NRRL B-3342 / UNCC 431</strain>
    </source>
</reference>
<evidence type="ECO:0000313" key="3">
    <source>
        <dbReference type="Proteomes" id="UP000007882"/>
    </source>
</evidence>
<gene>
    <name evidence="2" type="ordered locus">AMIS_45110</name>
</gene>
<feature type="transmembrane region" description="Helical" evidence="1">
    <location>
        <begin position="165"/>
        <end position="184"/>
    </location>
</feature>
<name>I0H9P4_ACTM4</name>